<feature type="transmembrane region" description="Helical" evidence="1">
    <location>
        <begin position="122"/>
        <end position="151"/>
    </location>
</feature>
<gene>
    <name evidence="3" type="ORF">A0131_03000</name>
</gene>
<feature type="transmembrane region" description="Helical" evidence="1">
    <location>
        <begin position="172"/>
        <end position="192"/>
    </location>
</feature>
<dbReference type="Pfam" id="PF07670">
    <property type="entry name" value="Gate"/>
    <property type="match status" value="1"/>
</dbReference>
<proteinExistence type="predicted"/>
<feature type="transmembrane region" description="Helical" evidence="1">
    <location>
        <begin position="21"/>
        <end position="39"/>
    </location>
</feature>
<name>A0A151A381_9STAP</name>
<sequence>MSKVTEKSQSNSNNFFNGIKFFVYSLIGIIIFFVPITINNTSSILLDHFVTWISQTLPLLTKIFIMLIIIAGAIYPFIKGTWKRSTVDIIFSMFKVLGLIIGIMIIFNIGPSWLLNDKTGQYVFNFLVIPVGITVPAGGAVLALLVGYGLLEFVGVYAQKVMHPIWKTPGRSAVNALASFVASFAVGLLITNKEYKEGKFTHKQAVIIATGFSTVTVAFMIVIAKTLNLMTIWNLYFWTTLIVTAAVTACTVRIWPIRNMDDSYYDQPYEEDDTSHLKGMEKLRFAWSKAMEAVEASPNVVKNIWLNLKESLFMTMSILPTILSIGLICLLLAQYTVIFDYIAYIFYPLTWLLHIPEAFLAAKSSAIGITEMFLPSLIVVQAPLITKFIIAVTSVSTIIFFSASVPSMLSTDIPIRIRDLIVIWFERTVLSLIIVTPIAFIFL</sequence>
<dbReference type="EMBL" id="LUGM01000002">
    <property type="protein sequence ID" value="KYH13773.1"/>
    <property type="molecule type" value="Genomic_DNA"/>
</dbReference>
<feature type="domain" description="Nucleoside transporter/FeoB GTPase Gate" evidence="2">
    <location>
        <begin position="129"/>
        <end position="228"/>
    </location>
</feature>
<evidence type="ECO:0000313" key="4">
    <source>
        <dbReference type="Proteomes" id="UP000075418"/>
    </source>
</evidence>
<feature type="transmembrane region" description="Helical" evidence="1">
    <location>
        <begin position="90"/>
        <end position="110"/>
    </location>
</feature>
<dbReference type="Proteomes" id="UP000075418">
    <property type="component" value="Unassembled WGS sequence"/>
</dbReference>
<evidence type="ECO:0000313" key="3">
    <source>
        <dbReference type="EMBL" id="KYH13773.1"/>
    </source>
</evidence>
<feature type="transmembrane region" description="Helical" evidence="1">
    <location>
        <begin position="421"/>
        <end position="442"/>
    </location>
</feature>
<comment type="caution">
    <text evidence="3">The sequence shown here is derived from an EMBL/GenBank/DDBJ whole genome shotgun (WGS) entry which is preliminary data.</text>
</comment>
<organism evidence="3 4">
    <name type="scientific">Staphylococcus kloosii</name>
    <dbReference type="NCBI Taxonomy" id="29384"/>
    <lineage>
        <taxon>Bacteria</taxon>
        <taxon>Bacillati</taxon>
        <taxon>Bacillota</taxon>
        <taxon>Bacilli</taxon>
        <taxon>Bacillales</taxon>
        <taxon>Staphylococcaceae</taxon>
        <taxon>Staphylococcus</taxon>
    </lineage>
</organism>
<feature type="transmembrane region" description="Helical" evidence="1">
    <location>
        <begin position="235"/>
        <end position="255"/>
    </location>
</feature>
<feature type="transmembrane region" description="Helical" evidence="1">
    <location>
        <begin position="59"/>
        <end position="78"/>
    </location>
</feature>
<evidence type="ECO:0000256" key="1">
    <source>
        <dbReference type="SAM" id="Phobius"/>
    </source>
</evidence>
<dbReference type="InterPro" id="IPR011642">
    <property type="entry name" value="Gate_dom"/>
</dbReference>
<keyword evidence="1" id="KW-1133">Transmembrane helix</keyword>
<accession>A0A151A381</accession>
<feature type="transmembrane region" description="Helical" evidence="1">
    <location>
        <begin position="388"/>
        <end position="409"/>
    </location>
</feature>
<keyword evidence="1" id="KW-0812">Transmembrane</keyword>
<dbReference type="AlphaFoldDB" id="A0A151A381"/>
<reference evidence="3 4" key="1">
    <citation type="submission" date="2016-02" db="EMBL/GenBank/DDBJ databases">
        <title>Draft genome sequence of hydrocarbon degrading Staphylococcus saprophyticus Strain CNV2, isolated from crude-oil contaminated soil from Noonmati Oil Refinery, Guwahati, Assam, India.</title>
        <authorList>
            <person name="Mukherjee A."/>
            <person name="Chettri B."/>
            <person name="Langpoklakpam J."/>
            <person name="Singh A.K."/>
            <person name="Chattopadhyay D.J."/>
        </authorList>
    </citation>
    <scope>NUCLEOTIDE SEQUENCE [LARGE SCALE GENOMIC DNA]</scope>
    <source>
        <strain evidence="3 4">CNV2</strain>
    </source>
</reference>
<feature type="transmembrane region" description="Helical" evidence="1">
    <location>
        <begin position="318"/>
        <end position="347"/>
    </location>
</feature>
<protein>
    <submittedName>
        <fullName evidence="3">Histidine transporter</fullName>
    </submittedName>
</protein>
<feature type="transmembrane region" description="Helical" evidence="1">
    <location>
        <begin position="204"/>
        <end position="223"/>
    </location>
</feature>
<dbReference type="RefSeq" id="WP_061854004.1">
    <property type="nucleotide sequence ID" value="NZ_LUGM01000002.1"/>
</dbReference>
<evidence type="ECO:0000259" key="2">
    <source>
        <dbReference type="Pfam" id="PF07670"/>
    </source>
</evidence>
<keyword evidence="1" id="KW-0472">Membrane</keyword>